<dbReference type="SUPFAM" id="SSF50965">
    <property type="entry name" value="Galactose oxidase, central domain"/>
    <property type="match status" value="1"/>
</dbReference>
<keyword evidence="3" id="KW-1185">Reference proteome</keyword>
<name>A0AAV1D3G2_OLDCO</name>
<accession>A0AAV1D3G2</accession>
<dbReference type="AlphaFoldDB" id="A0AAV1D3G2"/>
<dbReference type="InterPro" id="IPR006527">
    <property type="entry name" value="F-box-assoc_dom_typ1"/>
</dbReference>
<dbReference type="Pfam" id="PF00646">
    <property type="entry name" value="F-box"/>
    <property type="match status" value="1"/>
</dbReference>
<dbReference type="InterPro" id="IPR017451">
    <property type="entry name" value="F-box-assoc_interact_dom"/>
</dbReference>
<dbReference type="PANTHER" id="PTHR31672">
    <property type="entry name" value="BNACNNG10540D PROTEIN"/>
    <property type="match status" value="1"/>
</dbReference>
<protein>
    <submittedName>
        <fullName evidence="2">OLC1v1000737C1</fullName>
    </submittedName>
</protein>
<organism evidence="2 3">
    <name type="scientific">Oldenlandia corymbosa var. corymbosa</name>
    <dbReference type="NCBI Taxonomy" id="529605"/>
    <lineage>
        <taxon>Eukaryota</taxon>
        <taxon>Viridiplantae</taxon>
        <taxon>Streptophyta</taxon>
        <taxon>Embryophyta</taxon>
        <taxon>Tracheophyta</taxon>
        <taxon>Spermatophyta</taxon>
        <taxon>Magnoliopsida</taxon>
        <taxon>eudicotyledons</taxon>
        <taxon>Gunneridae</taxon>
        <taxon>Pentapetalae</taxon>
        <taxon>asterids</taxon>
        <taxon>lamiids</taxon>
        <taxon>Gentianales</taxon>
        <taxon>Rubiaceae</taxon>
        <taxon>Rubioideae</taxon>
        <taxon>Spermacoceae</taxon>
        <taxon>Hedyotis-Oldenlandia complex</taxon>
        <taxon>Oldenlandia</taxon>
    </lineage>
</organism>
<dbReference type="SUPFAM" id="SSF81383">
    <property type="entry name" value="F-box domain"/>
    <property type="match status" value="1"/>
</dbReference>
<feature type="domain" description="F-box" evidence="1">
    <location>
        <begin position="21"/>
        <end position="67"/>
    </location>
</feature>
<dbReference type="EMBL" id="OX459121">
    <property type="protein sequence ID" value="CAI9102461.1"/>
    <property type="molecule type" value="Genomic_DNA"/>
</dbReference>
<dbReference type="CDD" id="cd22157">
    <property type="entry name" value="F-box_AtFBW1-like"/>
    <property type="match status" value="1"/>
</dbReference>
<gene>
    <name evidence="2" type="ORF">OLC1_LOCUS11805</name>
</gene>
<dbReference type="Proteomes" id="UP001161247">
    <property type="component" value="Chromosome 4"/>
</dbReference>
<dbReference type="SMART" id="SM00256">
    <property type="entry name" value="FBOX"/>
    <property type="match status" value="1"/>
</dbReference>
<dbReference type="Pfam" id="PF07734">
    <property type="entry name" value="FBA_1"/>
    <property type="match status" value="1"/>
</dbReference>
<dbReference type="PANTHER" id="PTHR31672:SF13">
    <property type="entry name" value="F-BOX PROTEIN CPR30-LIKE"/>
    <property type="match status" value="1"/>
</dbReference>
<sequence length="292" mass="33559">MEITYASTSTQLQIKRGTTKLASIVQLPDEIIVEILSRVPVKALLRFKCVCKFWKDLISKPDFFLSSTGRERAIVGFLPYSKRRYVDSRHMYFYSIDDKFSVEELPGPVGEVPSDYSSFTVFGTCNGLILFATVQGMYLWNPLTRCCRLLTQLKVLEYMYPPRTLIFTASGLCFDKSSDDYKAVLVGFEGGCTRGYSQSVYVASLRTGELLLKDRNFPYTVCRKDIPNISSTSGVLLNNHLHWIMGREPDFVQLLICFDEEMNRFTELPMPDKHEQFSYFGTQCFMWMPSHV</sequence>
<evidence type="ECO:0000259" key="1">
    <source>
        <dbReference type="PROSITE" id="PS50181"/>
    </source>
</evidence>
<dbReference type="InterPro" id="IPR011043">
    <property type="entry name" value="Gal_Oxase/kelch_b-propeller"/>
</dbReference>
<dbReference type="NCBIfam" id="TIGR01640">
    <property type="entry name" value="F_box_assoc_1"/>
    <property type="match status" value="1"/>
</dbReference>
<dbReference type="InterPro" id="IPR036047">
    <property type="entry name" value="F-box-like_dom_sf"/>
</dbReference>
<dbReference type="InterPro" id="IPR001810">
    <property type="entry name" value="F-box_dom"/>
</dbReference>
<evidence type="ECO:0000313" key="2">
    <source>
        <dbReference type="EMBL" id="CAI9102461.1"/>
    </source>
</evidence>
<dbReference type="PROSITE" id="PS50181">
    <property type="entry name" value="FBOX"/>
    <property type="match status" value="1"/>
</dbReference>
<dbReference type="InterPro" id="IPR050796">
    <property type="entry name" value="SCF_F-box_component"/>
</dbReference>
<evidence type="ECO:0000313" key="3">
    <source>
        <dbReference type="Proteomes" id="UP001161247"/>
    </source>
</evidence>
<proteinExistence type="predicted"/>
<dbReference type="Gene3D" id="1.20.1280.50">
    <property type="match status" value="1"/>
</dbReference>
<reference evidence="2" key="1">
    <citation type="submission" date="2023-03" db="EMBL/GenBank/DDBJ databases">
        <authorList>
            <person name="Julca I."/>
        </authorList>
    </citation>
    <scope>NUCLEOTIDE SEQUENCE</scope>
</reference>